<dbReference type="InterPro" id="IPR038454">
    <property type="entry name" value="DnaA_N_sf"/>
</dbReference>
<dbReference type="OrthoDB" id="9810148at2"/>
<dbReference type="GO" id="GO:0009360">
    <property type="term" value="C:DNA polymerase III complex"/>
    <property type="evidence" value="ECO:0007669"/>
    <property type="project" value="InterPro"/>
</dbReference>
<dbReference type="eggNOG" id="COG2812">
    <property type="taxonomic scope" value="Bacteria"/>
</dbReference>
<dbReference type="PANTHER" id="PTHR11669:SF0">
    <property type="entry name" value="PROTEIN STICHEL-LIKE 2"/>
    <property type="match status" value="1"/>
</dbReference>
<dbReference type="EC" id="2.7.7.7" evidence="2"/>
<dbReference type="CDD" id="cd00009">
    <property type="entry name" value="AAA"/>
    <property type="match status" value="1"/>
</dbReference>
<dbReference type="PRINTS" id="PR00300">
    <property type="entry name" value="CLPPROTEASEA"/>
</dbReference>
<evidence type="ECO:0000256" key="4">
    <source>
        <dbReference type="ARBA" id="ARBA00022695"/>
    </source>
</evidence>
<dbReference type="SMART" id="SM00382">
    <property type="entry name" value="AAA"/>
    <property type="match status" value="1"/>
</dbReference>
<evidence type="ECO:0000313" key="14">
    <source>
        <dbReference type="EMBL" id="KEQ23665.1"/>
    </source>
</evidence>
<evidence type="ECO:0000256" key="12">
    <source>
        <dbReference type="SAM" id="MobiDB-lite"/>
    </source>
</evidence>
<dbReference type="Pfam" id="PF13177">
    <property type="entry name" value="DNA_pol3_delta2"/>
    <property type="match status" value="1"/>
</dbReference>
<dbReference type="SUPFAM" id="SSF52540">
    <property type="entry name" value="P-loop containing nucleoside triphosphate hydrolases"/>
    <property type="match status" value="1"/>
</dbReference>
<dbReference type="InterPro" id="IPR022754">
    <property type="entry name" value="DNA_pol_III_gamma-3"/>
</dbReference>
<dbReference type="FunFam" id="3.40.50.300:FF:000014">
    <property type="entry name" value="DNA polymerase III subunit gamma/tau"/>
    <property type="match status" value="1"/>
</dbReference>
<proteinExistence type="inferred from homology"/>
<dbReference type="Gene3D" id="1.10.8.60">
    <property type="match status" value="1"/>
</dbReference>
<dbReference type="GO" id="GO:0005524">
    <property type="term" value="F:ATP binding"/>
    <property type="evidence" value="ECO:0007669"/>
    <property type="project" value="UniProtKB-KW"/>
</dbReference>
<dbReference type="InterPro" id="IPR012763">
    <property type="entry name" value="DNA_pol_III_sug/sutau_N"/>
</dbReference>
<dbReference type="Pfam" id="PF20964">
    <property type="entry name" value="DnaX_C"/>
    <property type="match status" value="1"/>
</dbReference>
<reference evidence="14 15" key="1">
    <citation type="submission" date="2014-06" db="EMBL/GenBank/DDBJ databases">
        <title>Draft genome sequence of Paenibacillus sp. MSt1.</title>
        <authorList>
            <person name="Aw Y.K."/>
            <person name="Ong K.S."/>
            <person name="Gan H.M."/>
            <person name="Lee S.M."/>
        </authorList>
    </citation>
    <scope>NUCLEOTIDE SEQUENCE [LARGE SCALE GENOMIC DNA]</scope>
    <source>
        <strain evidence="14 15">MSt1</strain>
    </source>
</reference>
<dbReference type="InterPro" id="IPR045085">
    <property type="entry name" value="HLD_clamp_pol_III_gamma_tau"/>
</dbReference>
<comment type="caution">
    <text evidence="14">The sequence shown here is derived from an EMBL/GenBank/DDBJ whole genome shotgun (WGS) entry which is preliminary data.</text>
</comment>
<dbReference type="PANTHER" id="PTHR11669">
    <property type="entry name" value="REPLICATION FACTOR C / DNA POLYMERASE III GAMMA-TAU SUBUNIT"/>
    <property type="match status" value="1"/>
</dbReference>
<keyword evidence="7" id="KW-0547">Nucleotide-binding</keyword>
<evidence type="ECO:0000256" key="2">
    <source>
        <dbReference type="ARBA" id="ARBA00012417"/>
    </source>
</evidence>
<keyword evidence="3" id="KW-0808">Transferase</keyword>
<keyword evidence="4" id="KW-0548">Nucleotidyltransferase</keyword>
<evidence type="ECO:0000256" key="9">
    <source>
        <dbReference type="ARBA" id="ARBA00022840"/>
    </source>
</evidence>
<dbReference type="Proteomes" id="UP000028123">
    <property type="component" value="Unassembled WGS sequence"/>
</dbReference>
<dbReference type="FunFam" id="1.10.8.60:FF:000013">
    <property type="entry name" value="DNA polymerase III subunit gamma/tau"/>
    <property type="match status" value="1"/>
</dbReference>
<evidence type="ECO:0000256" key="6">
    <source>
        <dbReference type="ARBA" id="ARBA00022723"/>
    </source>
</evidence>
<accession>A0A081NYZ2</accession>
<dbReference type="Pfam" id="PF22608">
    <property type="entry name" value="DNAX_ATPase_lid"/>
    <property type="match status" value="1"/>
</dbReference>
<feature type="domain" description="AAA+ ATPase" evidence="13">
    <location>
        <begin position="37"/>
        <end position="185"/>
    </location>
</feature>
<dbReference type="InterPro" id="IPR027417">
    <property type="entry name" value="P-loop_NTPase"/>
</dbReference>
<gene>
    <name evidence="14" type="ORF">ET33_16250</name>
</gene>
<evidence type="ECO:0000256" key="8">
    <source>
        <dbReference type="ARBA" id="ARBA00022833"/>
    </source>
</evidence>
<keyword evidence="15" id="KW-1185">Reference proteome</keyword>
<dbReference type="InterPro" id="IPR003593">
    <property type="entry name" value="AAA+_ATPase"/>
</dbReference>
<dbReference type="AlphaFoldDB" id="A0A081NYZ2"/>
<keyword evidence="5" id="KW-0235">DNA replication</keyword>
<keyword evidence="8" id="KW-0862">Zinc</keyword>
<evidence type="ECO:0000256" key="10">
    <source>
        <dbReference type="ARBA" id="ARBA00022932"/>
    </source>
</evidence>
<evidence type="ECO:0000313" key="15">
    <source>
        <dbReference type="Proteomes" id="UP000028123"/>
    </source>
</evidence>
<evidence type="ECO:0000256" key="11">
    <source>
        <dbReference type="ARBA" id="ARBA00049244"/>
    </source>
</evidence>
<dbReference type="Gene3D" id="3.40.50.300">
    <property type="entry name" value="P-loop containing nucleotide triphosphate hydrolases"/>
    <property type="match status" value="1"/>
</dbReference>
<dbReference type="InterPro" id="IPR048448">
    <property type="entry name" value="DnaX-like_C"/>
</dbReference>
<sequence length="582" mass="64334">MAHIALYRTWRPQSFHDMVGQKHIVQTLQNSLREGRFSHAYLFSGPRGTGKTTTAKILAKAVNCLNGPGVEPCNECDACVRITEGTVMDVVEIDAASNRGVDEIRDIRDKVKYAPTEVRQKVYIIDEVHMLTTEAFNALLKTLEEPPAHVMFILATTEPHKLPATIISRCQRFDFRRVSLEEQVERLRQVCADEQIESDDDALAFIARLSDGGMRDALSLLDQIIAFSGTRVTYDDVLSITGGMASDQFERLVTAIQDRDVGAALRLIDTFMQEGKSADKCMESLIYYFRDLLMVKMVPGSQALTERILDVKRFAEVAQRFSADALIAMIDTLNHYQTEMKYSVQPQTLLEVALMKLCSQAGASSASAGGSSASGAPASERQDGVVGQLMNRIQRLEEQLSQLLKQGVAPAASSPVSGASSRPAPAPAVIKKIEKLEAYLQGRDDPAFRNVVQQWSQVLGRVKELKITVHAWLVDGEPVSVHDSNVLVAFKSAMHRETTEKPANKQLIEQVLAEVYGQPYRLVTMMLRDWKAAADQAKPGDGPKEELQLVPEDEGASGGAKEEWISEAIQLFGEDLVKIKED</sequence>
<dbReference type="InterPro" id="IPR001270">
    <property type="entry name" value="ClpA/B"/>
</dbReference>
<protein>
    <recommendedName>
        <fullName evidence="2">DNA-directed DNA polymerase</fullName>
        <ecNumber evidence="2">2.7.7.7</ecNumber>
    </recommendedName>
</protein>
<dbReference type="NCBIfam" id="TIGR02397">
    <property type="entry name" value="dnaX_nterm"/>
    <property type="match status" value="1"/>
</dbReference>
<comment type="similarity">
    <text evidence="1">Belongs to the DnaX/STICHEL family.</text>
</comment>
<dbReference type="GO" id="GO:0006261">
    <property type="term" value="P:DNA-templated DNA replication"/>
    <property type="evidence" value="ECO:0007669"/>
    <property type="project" value="TreeGrafter"/>
</dbReference>
<dbReference type="CDD" id="cd18137">
    <property type="entry name" value="HLD_clamp_pol_III_gamma_tau"/>
    <property type="match status" value="1"/>
</dbReference>
<name>A0A081NYZ2_9BACL</name>
<dbReference type="GO" id="GO:0003887">
    <property type="term" value="F:DNA-directed DNA polymerase activity"/>
    <property type="evidence" value="ECO:0007669"/>
    <property type="project" value="UniProtKB-KW"/>
</dbReference>
<keyword evidence="6" id="KW-0479">Metal-binding</keyword>
<evidence type="ECO:0000256" key="1">
    <source>
        <dbReference type="ARBA" id="ARBA00006360"/>
    </source>
</evidence>
<keyword evidence="9" id="KW-0067">ATP-binding</keyword>
<dbReference type="RefSeq" id="WP_036688405.1">
    <property type="nucleotide sequence ID" value="NZ_JNVM01000021.1"/>
</dbReference>
<dbReference type="SUPFAM" id="SSF48019">
    <property type="entry name" value="post-AAA+ oligomerization domain-like"/>
    <property type="match status" value="1"/>
</dbReference>
<comment type="catalytic activity">
    <reaction evidence="11">
        <text>DNA(n) + a 2'-deoxyribonucleoside 5'-triphosphate = DNA(n+1) + diphosphate</text>
        <dbReference type="Rhea" id="RHEA:22508"/>
        <dbReference type="Rhea" id="RHEA-COMP:17339"/>
        <dbReference type="Rhea" id="RHEA-COMP:17340"/>
        <dbReference type="ChEBI" id="CHEBI:33019"/>
        <dbReference type="ChEBI" id="CHEBI:61560"/>
        <dbReference type="ChEBI" id="CHEBI:173112"/>
        <dbReference type="EC" id="2.7.7.7"/>
    </reaction>
</comment>
<dbReference type="InterPro" id="IPR050238">
    <property type="entry name" value="DNA_Rep/Repair_Clamp_Loader"/>
</dbReference>
<evidence type="ECO:0000259" key="13">
    <source>
        <dbReference type="SMART" id="SM00382"/>
    </source>
</evidence>
<dbReference type="GO" id="GO:0003677">
    <property type="term" value="F:DNA binding"/>
    <property type="evidence" value="ECO:0007669"/>
    <property type="project" value="InterPro"/>
</dbReference>
<dbReference type="EMBL" id="JNVM01000021">
    <property type="protein sequence ID" value="KEQ23665.1"/>
    <property type="molecule type" value="Genomic_DNA"/>
</dbReference>
<evidence type="ECO:0000256" key="5">
    <source>
        <dbReference type="ARBA" id="ARBA00022705"/>
    </source>
</evidence>
<dbReference type="Gene3D" id="1.20.272.10">
    <property type="match status" value="1"/>
</dbReference>
<keyword evidence="10" id="KW-0239">DNA-directed DNA polymerase</keyword>
<dbReference type="NCBIfam" id="NF004046">
    <property type="entry name" value="PRK05563.1"/>
    <property type="match status" value="1"/>
</dbReference>
<dbReference type="Pfam" id="PF12169">
    <property type="entry name" value="DNA_pol3_gamma3"/>
    <property type="match status" value="1"/>
</dbReference>
<dbReference type="InterPro" id="IPR008921">
    <property type="entry name" value="DNA_pol3_clamp-load_cplx_C"/>
</dbReference>
<feature type="region of interest" description="Disordered" evidence="12">
    <location>
        <begin position="536"/>
        <end position="561"/>
    </location>
</feature>
<organism evidence="14 15">
    <name type="scientific">Paenibacillus tyrfis</name>
    <dbReference type="NCBI Taxonomy" id="1501230"/>
    <lineage>
        <taxon>Bacteria</taxon>
        <taxon>Bacillati</taxon>
        <taxon>Bacillota</taxon>
        <taxon>Bacilli</taxon>
        <taxon>Bacillales</taxon>
        <taxon>Paenibacillaceae</taxon>
        <taxon>Paenibacillus</taxon>
    </lineage>
</organism>
<evidence type="ECO:0000256" key="7">
    <source>
        <dbReference type="ARBA" id="ARBA00022741"/>
    </source>
</evidence>
<dbReference type="Gene3D" id="3.30.300.180">
    <property type="match status" value="1"/>
</dbReference>
<dbReference type="GO" id="GO:0046872">
    <property type="term" value="F:metal ion binding"/>
    <property type="evidence" value="ECO:0007669"/>
    <property type="project" value="UniProtKB-KW"/>
</dbReference>
<evidence type="ECO:0000256" key="3">
    <source>
        <dbReference type="ARBA" id="ARBA00022679"/>
    </source>
</evidence>